<feature type="region of interest" description="Disordered" evidence="2">
    <location>
        <begin position="1658"/>
        <end position="1748"/>
    </location>
</feature>
<evidence type="ECO:0000256" key="2">
    <source>
        <dbReference type="SAM" id="MobiDB-lite"/>
    </source>
</evidence>
<proteinExistence type="predicted"/>
<dbReference type="InterPro" id="IPR015915">
    <property type="entry name" value="Kelch-typ_b-propeller"/>
</dbReference>
<dbReference type="SUPFAM" id="SSF117281">
    <property type="entry name" value="Kelch motif"/>
    <property type="match status" value="1"/>
</dbReference>
<name>A0AAN6ZXB3_9PEZI</name>
<feature type="compositionally biased region" description="Pro residues" evidence="2">
    <location>
        <begin position="1688"/>
        <end position="1705"/>
    </location>
</feature>
<feature type="region of interest" description="Disordered" evidence="2">
    <location>
        <begin position="1"/>
        <end position="24"/>
    </location>
</feature>
<feature type="compositionally biased region" description="Gly residues" evidence="2">
    <location>
        <begin position="1055"/>
        <end position="1079"/>
    </location>
</feature>
<feature type="compositionally biased region" description="Acidic residues" evidence="2">
    <location>
        <begin position="1250"/>
        <end position="1259"/>
    </location>
</feature>
<reference evidence="4" key="2">
    <citation type="submission" date="2023-05" db="EMBL/GenBank/DDBJ databases">
        <authorList>
            <consortium name="Lawrence Berkeley National Laboratory"/>
            <person name="Steindorff A."/>
            <person name="Hensen N."/>
            <person name="Bonometti L."/>
            <person name="Westerberg I."/>
            <person name="Brannstrom I.O."/>
            <person name="Guillou S."/>
            <person name="Cros-Aarteil S."/>
            <person name="Calhoun S."/>
            <person name="Haridas S."/>
            <person name="Kuo A."/>
            <person name="Mondo S."/>
            <person name="Pangilinan J."/>
            <person name="Riley R."/>
            <person name="Labutti K."/>
            <person name="Andreopoulos B."/>
            <person name="Lipzen A."/>
            <person name="Chen C."/>
            <person name="Yanf M."/>
            <person name="Daum C."/>
            <person name="Ng V."/>
            <person name="Clum A."/>
            <person name="Ohm R."/>
            <person name="Martin F."/>
            <person name="Silar P."/>
            <person name="Natvig D."/>
            <person name="Lalanne C."/>
            <person name="Gautier V."/>
            <person name="Ament-Velasquez S.L."/>
            <person name="Kruys A."/>
            <person name="Hutchinson M.I."/>
            <person name="Powell A.J."/>
            <person name="Barry K."/>
            <person name="Miller A.N."/>
            <person name="Grigoriev I.V."/>
            <person name="Debuchy R."/>
            <person name="Gladieux P."/>
            <person name="Thoren M.H."/>
            <person name="Johannesson H."/>
        </authorList>
    </citation>
    <scope>NUCLEOTIDE SEQUENCE</scope>
    <source>
        <strain evidence="4">CBS 538.74</strain>
    </source>
</reference>
<reference evidence="4" key="1">
    <citation type="journal article" date="2023" name="Mol. Phylogenet. Evol.">
        <title>Genome-scale phylogeny and comparative genomics of the fungal order Sordariales.</title>
        <authorList>
            <person name="Hensen N."/>
            <person name="Bonometti L."/>
            <person name="Westerberg I."/>
            <person name="Brannstrom I.O."/>
            <person name="Guillou S."/>
            <person name="Cros-Aarteil S."/>
            <person name="Calhoun S."/>
            <person name="Haridas S."/>
            <person name="Kuo A."/>
            <person name="Mondo S."/>
            <person name="Pangilinan J."/>
            <person name="Riley R."/>
            <person name="LaButti K."/>
            <person name="Andreopoulos B."/>
            <person name="Lipzen A."/>
            <person name="Chen C."/>
            <person name="Yan M."/>
            <person name="Daum C."/>
            <person name="Ng V."/>
            <person name="Clum A."/>
            <person name="Steindorff A."/>
            <person name="Ohm R.A."/>
            <person name="Martin F."/>
            <person name="Silar P."/>
            <person name="Natvig D.O."/>
            <person name="Lalanne C."/>
            <person name="Gautier V."/>
            <person name="Ament-Velasquez S.L."/>
            <person name="Kruys A."/>
            <person name="Hutchinson M.I."/>
            <person name="Powell A.J."/>
            <person name="Barry K."/>
            <person name="Miller A.N."/>
            <person name="Grigoriev I.V."/>
            <person name="Debuchy R."/>
            <person name="Gladieux P."/>
            <person name="Hiltunen Thoren M."/>
            <person name="Johannesson H."/>
        </authorList>
    </citation>
    <scope>NUCLEOTIDE SEQUENCE</scope>
    <source>
        <strain evidence="4">CBS 538.74</strain>
    </source>
</reference>
<feature type="region of interest" description="Disordered" evidence="2">
    <location>
        <begin position="1200"/>
        <end position="1444"/>
    </location>
</feature>
<feature type="compositionally biased region" description="Low complexity" evidence="2">
    <location>
        <begin position="1385"/>
        <end position="1405"/>
    </location>
</feature>
<dbReference type="EMBL" id="MU856888">
    <property type="protein sequence ID" value="KAK4155420.1"/>
    <property type="molecule type" value="Genomic_DNA"/>
</dbReference>
<evidence type="ECO:0000256" key="3">
    <source>
        <dbReference type="SAM" id="Phobius"/>
    </source>
</evidence>
<feature type="compositionally biased region" description="Low complexity" evidence="2">
    <location>
        <begin position="1434"/>
        <end position="1444"/>
    </location>
</feature>
<feature type="compositionally biased region" description="Basic and acidic residues" evidence="2">
    <location>
        <begin position="175"/>
        <end position="188"/>
    </location>
</feature>
<keyword evidence="5" id="KW-1185">Reference proteome</keyword>
<feature type="region of interest" description="Disordered" evidence="2">
    <location>
        <begin position="810"/>
        <end position="838"/>
    </location>
</feature>
<feature type="compositionally biased region" description="Low complexity" evidence="2">
    <location>
        <begin position="222"/>
        <end position="236"/>
    </location>
</feature>
<feature type="transmembrane region" description="Helical" evidence="3">
    <location>
        <begin position="1094"/>
        <end position="1118"/>
    </location>
</feature>
<comment type="caution">
    <text evidence="4">The sequence shown here is derived from an EMBL/GenBank/DDBJ whole genome shotgun (WGS) entry which is preliminary data.</text>
</comment>
<evidence type="ECO:0000256" key="1">
    <source>
        <dbReference type="SAM" id="Coils"/>
    </source>
</evidence>
<gene>
    <name evidence="4" type="ORF">C8A00DRAFT_41970</name>
</gene>
<keyword evidence="3" id="KW-0472">Membrane</keyword>
<feature type="coiled-coil region" evidence="1">
    <location>
        <begin position="493"/>
        <end position="534"/>
    </location>
</feature>
<feature type="region of interest" description="Disordered" evidence="2">
    <location>
        <begin position="535"/>
        <end position="555"/>
    </location>
</feature>
<feature type="compositionally biased region" description="Basic and acidic residues" evidence="2">
    <location>
        <begin position="1707"/>
        <end position="1717"/>
    </location>
</feature>
<dbReference type="Gene3D" id="2.120.10.80">
    <property type="entry name" value="Kelch-type beta propeller"/>
    <property type="match status" value="1"/>
</dbReference>
<protein>
    <submittedName>
        <fullName evidence="4">Uncharacterized protein</fullName>
    </submittedName>
</protein>
<feature type="region of interest" description="Disordered" evidence="2">
    <location>
        <begin position="1458"/>
        <end position="1489"/>
    </location>
</feature>
<feature type="region of interest" description="Disordered" evidence="2">
    <location>
        <begin position="578"/>
        <end position="602"/>
    </location>
</feature>
<feature type="region of interest" description="Disordered" evidence="2">
    <location>
        <begin position="1594"/>
        <end position="1631"/>
    </location>
</feature>
<evidence type="ECO:0000313" key="5">
    <source>
        <dbReference type="Proteomes" id="UP001302745"/>
    </source>
</evidence>
<feature type="coiled-coil region" evidence="1">
    <location>
        <begin position="433"/>
        <end position="467"/>
    </location>
</feature>
<feature type="compositionally biased region" description="Basic and acidic residues" evidence="2">
    <location>
        <begin position="535"/>
        <end position="548"/>
    </location>
</feature>
<feature type="compositionally biased region" description="Low complexity" evidence="2">
    <location>
        <begin position="815"/>
        <end position="832"/>
    </location>
</feature>
<feature type="compositionally biased region" description="Gly residues" evidence="2">
    <location>
        <begin position="1298"/>
        <end position="1307"/>
    </location>
</feature>
<feature type="region of interest" description="Disordered" evidence="2">
    <location>
        <begin position="222"/>
        <end position="245"/>
    </location>
</feature>
<dbReference type="Proteomes" id="UP001302745">
    <property type="component" value="Unassembled WGS sequence"/>
</dbReference>
<feature type="region of interest" description="Disordered" evidence="2">
    <location>
        <begin position="169"/>
        <end position="188"/>
    </location>
</feature>
<organism evidence="4 5">
    <name type="scientific">Chaetomidium leptoderma</name>
    <dbReference type="NCBI Taxonomy" id="669021"/>
    <lineage>
        <taxon>Eukaryota</taxon>
        <taxon>Fungi</taxon>
        <taxon>Dikarya</taxon>
        <taxon>Ascomycota</taxon>
        <taxon>Pezizomycotina</taxon>
        <taxon>Sordariomycetes</taxon>
        <taxon>Sordariomycetidae</taxon>
        <taxon>Sordariales</taxon>
        <taxon>Chaetomiaceae</taxon>
        <taxon>Chaetomidium</taxon>
    </lineage>
</organism>
<evidence type="ECO:0000313" key="4">
    <source>
        <dbReference type="EMBL" id="KAK4155420.1"/>
    </source>
</evidence>
<sequence length="1785" mass="188780">MANLARRAVPAHLAEHEDDEHGEQRGYVKGTDFALPYFSQWSRLHAAEVSDDLLRHVNCGYLSTHGVAPTLLALKQHAQSLCILIHALNPTLQSAEIAGDNPAKAARKKGKGTVEDAMSFQYELNDAFDFLNDLAVPYTNDDPNHSKPLMALVNEVRGRHEAHGTTYHCPFAETTKPRDKGEKGEKQKPYANHHTLIMHANACLERLDHEFSSTGGLLSLLPPSSSSSFSSSTTSPNNNPDDLTNARNSLLGQWLHFTQSLVARMHDLEQSYGHALDALAGEAAVPQQHLSALGPDARSRGRALLAFPQDRWLLVNAGADVLERVHLILDRREAVAQAREAAWRRNGVVSSGGEGTEFARGIVPVDLVTRYYRLAGKGRESTLFVLPAWEHHPGVGFTRETEGQPTVVACVQPKFPERATELEKRFTARINAAQKTEVENLRMRSRVEEARAEVGVLRRQNKMLAKTRDALMLSVGEADAKLADKVHVQRERAGKAERAAKEVRRERDEAVEREEALREEVEALRREVAALKGGSDRRRQCGAKRGDQNRGLPPTSFIPPPFAARTAMLPPVRADALPAGAGPRSSSMRGSTAIGRHHPGPRHRRAASVRAMLTLATLGLATRTSAEPALPYTPTTILLPPDGGAGGGTAFIFAPGGDSPNAVDFLSLDISTLRGSSSKPTILTSTLPFLSPDTGDCNTFAPSLLRNGTITVLAGDCSAGSTSSLWTYTPSRDPSSQWTQLPITASSTWDNAQSGPYHLGGMLSFSAQLSPVLSAPTLYLYGGMCPFPNPPLETLEKPWQSKATYSNRMLRLNPPSSSSSSSAYTLSYASPTGQQPPVAEAGFTLTELTPSLSNRSSNELVTQQTSHVLLGGHTQNAFVNMSTAAVWSLPEETWSFVGIAPPPPAPGKGKADLARGAAAAVTESVSVDSRSGHTAVLSEDGTRLVVYGGWVGDVRTAAEPQLAVVKVGVGLGDWEWEVPEQAEGGGGGVFGHGAVVLPGNVMMVYGGYEISGGGGGGGVVTRRQVGGGAMFYNITSMSWSDEYVRPLTGGGNSVIGGGSGGGTVNGGAGSGGGSSGSAGDGDSDSDGSSLNRNLGLGLGLGIGLLVALILAALVFRWFRRRQQRRAARDETLRGLAQGVNGSLPRGLGEDDEMLEQNHGVGMFPWTAAAAREWYTGGDDPYMQGQRSLGYESLRGGAKPLPSLYIPPPPSASSFSGRPRAAKGLYQPTSSSSYDFTPLNRASNRIGPIYEADEDEDEDGDLGKGYPLSPDKEERDDDDPFLTPTLNTPVGGLFPPAAPGGGGGGGGEQKGKGGQEQHADVQGWVSDVDAASPTLLAARTLHPSSSSSTSPAARQTQPPGGGRISLPLRRGASTKSARHSLVSALTSPTTAGGGTDASSSSAASTTDDGRTASNLSERSDFSFVHGAGGGGGNGNNNNNNNNTTGAEDRILLSRLRTTLATTATTTTATTTKERLGSSSGGSSNSASGNSYNTGRSNFAALQAEGPSLFREEAVGGDVEEEDDDYVYLPGSPSKYKPRRRSWLGSLKRVFSGGGTPESGSNASLPESPTREGLLFQYDGAGAGPSSDYYDGRLYGGAGAGAGLQQRRTRQGREAWLGGDGNGDEEEWDRDLERAAEQRTVQIMFTVPREALRVVNAEVEREESVLIVDPEEDEDYGGEAKVASSTTPEPSGPEPEPEPALLPPPRLELPAKDMGKAADRLSAATLEPPGGVSRSPSLRAASITSTTLHTAEAVRLERPRRRVLDLVESIESRSREGSPAGSPVRGS</sequence>
<feature type="compositionally biased region" description="Basic and acidic residues" evidence="2">
    <location>
        <begin position="1308"/>
        <end position="1318"/>
    </location>
</feature>
<accession>A0AAN6ZXB3</accession>
<keyword evidence="3" id="KW-1133">Transmembrane helix</keyword>
<feature type="region of interest" description="Disordered" evidence="2">
    <location>
        <begin position="1055"/>
        <end position="1088"/>
    </location>
</feature>
<feature type="compositionally biased region" description="Polar residues" evidence="2">
    <location>
        <begin position="1226"/>
        <end position="1242"/>
    </location>
</feature>
<keyword evidence="1" id="KW-0175">Coiled coil</keyword>
<keyword evidence="3" id="KW-0812">Transmembrane</keyword>